<keyword evidence="2 5" id="KW-0963">Cytoplasm</keyword>
<dbReference type="InterPro" id="IPR016181">
    <property type="entry name" value="Acyl_CoA_acyltransferase"/>
</dbReference>
<evidence type="ECO:0000256" key="4">
    <source>
        <dbReference type="ARBA" id="ARBA00023315"/>
    </source>
</evidence>
<evidence type="ECO:0000313" key="7">
    <source>
        <dbReference type="EMBL" id="ADU65532.1"/>
    </source>
</evidence>
<dbReference type="SUPFAM" id="SSF55729">
    <property type="entry name" value="Acyl-CoA N-acyltransferases (Nat)"/>
    <property type="match status" value="1"/>
</dbReference>
<gene>
    <name evidence="7" type="ordered locus">Selin_0789</name>
</gene>
<comment type="catalytic activity">
    <reaction evidence="5">
        <text>N-terminal L-alanyl-[ribosomal protein bS18] + acetyl-CoA = N-terminal N(alpha)-acetyl-L-alanyl-[ribosomal protein bS18] + CoA + H(+)</text>
        <dbReference type="Rhea" id="RHEA:43756"/>
        <dbReference type="Rhea" id="RHEA-COMP:10676"/>
        <dbReference type="Rhea" id="RHEA-COMP:10677"/>
        <dbReference type="ChEBI" id="CHEBI:15378"/>
        <dbReference type="ChEBI" id="CHEBI:57287"/>
        <dbReference type="ChEBI" id="CHEBI:57288"/>
        <dbReference type="ChEBI" id="CHEBI:64718"/>
        <dbReference type="ChEBI" id="CHEBI:83683"/>
        <dbReference type="EC" id="2.3.1.266"/>
    </reaction>
</comment>
<evidence type="ECO:0000259" key="6">
    <source>
        <dbReference type="PROSITE" id="PS51186"/>
    </source>
</evidence>
<dbReference type="PROSITE" id="PS51186">
    <property type="entry name" value="GNAT"/>
    <property type="match status" value="1"/>
</dbReference>
<dbReference type="Proteomes" id="UP000002572">
    <property type="component" value="Chromosome"/>
</dbReference>
<dbReference type="PANTHER" id="PTHR43420">
    <property type="entry name" value="ACETYLTRANSFERASE"/>
    <property type="match status" value="1"/>
</dbReference>
<keyword evidence="8" id="KW-1185">Reference proteome</keyword>
<evidence type="ECO:0000256" key="1">
    <source>
        <dbReference type="ARBA" id="ARBA00005395"/>
    </source>
</evidence>
<dbReference type="FunCoup" id="E6W274">
    <property type="interactions" value="241"/>
</dbReference>
<dbReference type="GO" id="GO:0008999">
    <property type="term" value="F:protein-N-terminal-alanine acetyltransferase activity"/>
    <property type="evidence" value="ECO:0007669"/>
    <property type="project" value="UniProtKB-EC"/>
</dbReference>
<evidence type="ECO:0000256" key="5">
    <source>
        <dbReference type="RuleBase" id="RU363094"/>
    </source>
</evidence>
<dbReference type="RefSeq" id="WP_013505420.1">
    <property type="nucleotide sequence ID" value="NC_014836.1"/>
</dbReference>
<dbReference type="GO" id="GO:0005737">
    <property type="term" value="C:cytoplasm"/>
    <property type="evidence" value="ECO:0007669"/>
    <property type="project" value="UniProtKB-SubCell"/>
</dbReference>
<accession>E6W274</accession>
<dbReference type="eggNOG" id="COG0456">
    <property type="taxonomic scope" value="Bacteria"/>
</dbReference>
<dbReference type="EC" id="2.3.1.266" evidence="5"/>
<name>E6W274_DESIS</name>
<dbReference type="Pfam" id="PF00583">
    <property type="entry name" value="Acetyltransf_1"/>
    <property type="match status" value="1"/>
</dbReference>
<dbReference type="STRING" id="653733.Selin_0789"/>
<dbReference type="InterPro" id="IPR006464">
    <property type="entry name" value="AcTrfase_RimI/Ard1"/>
</dbReference>
<feature type="domain" description="N-acetyltransferase" evidence="6">
    <location>
        <begin position="3"/>
        <end position="145"/>
    </location>
</feature>
<dbReference type="CDD" id="cd04301">
    <property type="entry name" value="NAT_SF"/>
    <property type="match status" value="1"/>
</dbReference>
<dbReference type="InterPro" id="IPR000182">
    <property type="entry name" value="GNAT_dom"/>
</dbReference>
<reference evidence="7 8" key="1">
    <citation type="submission" date="2010-12" db="EMBL/GenBank/DDBJ databases">
        <title>Complete sequence of Desulfurispirillum indicum S5.</title>
        <authorList>
            <consortium name="US DOE Joint Genome Institute"/>
            <person name="Lucas S."/>
            <person name="Copeland A."/>
            <person name="Lapidus A."/>
            <person name="Cheng J.-F."/>
            <person name="Goodwin L."/>
            <person name="Pitluck S."/>
            <person name="Chertkov O."/>
            <person name="Held B."/>
            <person name="Detter J.C."/>
            <person name="Han C."/>
            <person name="Tapia R."/>
            <person name="Land M."/>
            <person name="Hauser L."/>
            <person name="Kyrpides N."/>
            <person name="Ivanova N."/>
            <person name="Mikhailova N."/>
            <person name="Haggblom M."/>
            <person name="Rauschenbach I."/>
            <person name="Bini E."/>
            <person name="Woyke T."/>
        </authorList>
    </citation>
    <scope>NUCLEOTIDE SEQUENCE [LARGE SCALE GENOMIC DNA]</scope>
    <source>
        <strain evidence="8">ATCC BAA-1389 / DSM 22839 / S5</strain>
    </source>
</reference>
<dbReference type="OrthoDB" id="9794566at2"/>
<comment type="similarity">
    <text evidence="1 5">Belongs to the acetyltransferase family. RimI subfamily.</text>
</comment>
<dbReference type="InParanoid" id="E6W274"/>
<evidence type="ECO:0000256" key="3">
    <source>
        <dbReference type="ARBA" id="ARBA00022679"/>
    </source>
</evidence>
<evidence type="ECO:0000313" key="8">
    <source>
        <dbReference type="Proteomes" id="UP000002572"/>
    </source>
</evidence>
<dbReference type="EMBL" id="CP002432">
    <property type="protein sequence ID" value="ADU65532.1"/>
    <property type="molecule type" value="Genomic_DNA"/>
</dbReference>
<organism evidence="7 8">
    <name type="scientific">Desulfurispirillum indicum (strain ATCC BAA-1389 / DSM 22839 / S5)</name>
    <dbReference type="NCBI Taxonomy" id="653733"/>
    <lineage>
        <taxon>Bacteria</taxon>
        <taxon>Pseudomonadati</taxon>
        <taxon>Chrysiogenota</taxon>
        <taxon>Chrysiogenia</taxon>
        <taxon>Chrysiogenales</taxon>
        <taxon>Chrysiogenaceae</taxon>
        <taxon>Desulfurispirillum</taxon>
    </lineage>
</organism>
<keyword evidence="3 7" id="KW-0808">Transferase</keyword>
<evidence type="ECO:0000256" key="2">
    <source>
        <dbReference type="ARBA" id="ARBA00022490"/>
    </source>
</evidence>
<comment type="subcellular location">
    <subcellularLocation>
        <location evidence="5">Cytoplasm</location>
    </subcellularLocation>
</comment>
<protein>
    <recommendedName>
        <fullName evidence="5">[Ribosomal protein bS18]-alanine N-acetyltransferase</fullName>
        <ecNumber evidence="5">2.3.1.266</ecNumber>
    </recommendedName>
</protein>
<dbReference type="Gene3D" id="3.40.630.30">
    <property type="match status" value="1"/>
</dbReference>
<dbReference type="NCBIfam" id="TIGR01575">
    <property type="entry name" value="rimI"/>
    <property type="match status" value="1"/>
</dbReference>
<proteinExistence type="inferred from homology"/>
<dbReference type="KEGG" id="din:Selin_0789"/>
<keyword evidence="4" id="KW-0012">Acyltransferase</keyword>
<dbReference type="PANTHER" id="PTHR43420:SF44">
    <property type="entry name" value="ACETYLTRANSFERASE YPEA"/>
    <property type="match status" value="1"/>
</dbReference>
<dbReference type="AlphaFoldDB" id="E6W274"/>
<dbReference type="InterPro" id="IPR050680">
    <property type="entry name" value="YpeA/RimI_acetyltransf"/>
</dbReference>
<comment type="function">
    <text evidence="5">Acetylates the N-terminal alanine of ribosomal protein bS18.</text>
</comment>
<dbReference type="HOGENOM" id="CLU_013985_23_1_0"/>
<sequence>MSLKVRLLDQSFLRDIHAIEASRFTHPWSEQQIAEEMRHPRIIALGAFHGESLLGYLFAYLLPEELQLNNVAVHKEFSRMGIATLLLEYLEQLGKGEGCREILLEVNEKNSGAIALYEKRGFKVTGRRRKYYRDGGDAVLMQKKL</sequence>